<dbReference type="GO" id="GO:0016567">
    <property type="term" value="P:protein ubiquitination"/>
    <property type="evidence" value="ECO:0007669"/>
    <property type="project" value="InterPro"/>
</dbReference>
<gene>
    <name evidence="15" type="ORF">GPECTOR_26g467</name>
</gene>
<dbReference type="InterPro" id="IPR000571">
    <property type="entry name" value="Znf_CCCH"/>
</dbReference>
<dbReference type="Pfam" id="PF01485">
    <property type="entry name" value="IBR"/>
    <property type="match status" value="2"/>
</dbReference>
<comment type="similarity">
    <text evidence="3">Belongs to the RBR family. Ariadne subfamily.</text>
</comment>
<comment type="catalytic activity">
    <reaction evidence="1">
        <text>[E2 ubiquitin-conjugating enzyme]-S-ubiquitinyl-L-cysteine + [acceptor protein]-L-lysine = [E2 ubiquitin-conjugating enzyme]-L-cysteine + [acceptor protein]-N(6)-ubiquitinyl-L-lysine.</text>
        <dbReference type="EC" id="2.3.2.31"/>
    </reaction>
</comment>
<dbReference type="Proteomes" id="UP000075714">
    <property type="component" value="Unassembled WGS sequence"/>
</dbReference>
<dbReference type="STRING" id="33097.A0A150GFG1"/>
<feature type="compositionally biased region" description="Acidic residues" evidence="12">
    <location>
        <begin position="695"/>
        <end position="713"/>
    </location>
</feature>
<reference evidence="16" key="1">
    <citation type="journal article" date="2016" name="Nat. Commun.">
        <title>The Gonium pectorale genome demonstrates co-option of cell cycle regulation during the evolution of multicellularity.</title>
        <authorList>
            <person name="Hanschen E.R."/>
            <person name="Marriage T.N."/>
            <person name="Ferris P.J."/>
            <person name="Hamaji T."/>
            <person name="Toyoda A."/>
            <person name="Fujiyama A."/>
            <person name="Neme R."/>
            <person name="Noguchi H."/>
            <person name="Minakuchi Y."/>
            <person name="Suzuki M."/>
            <person name="Kawai-Toyooka H."/>
            <person name="Smith D.R."/>
            <person name="Sparks H."/>
            <person name="Anderson J."/>
            <person name="Bakaric R."/>
            <person name="Luria V."/>
            <person name="Karger A."/>
            <person name="Kirschner M.W."/>
            <person name="Durand P.M."/>
            <person name="Michod R.E."/>
            <person name="Nozaki H."/>
            <person name="Olson B.J."/>
        </authorList>
    </citation>
    <scope>NUCLEOTIDE SEQUENCE [LARGE SCALE GENOMIC DNA]</scope>
    <source>
        <strain evidence="16">NIES-2863</strain>
    </source>
</reference>
<feature type="region of interest" description="Disordered" evidence="12">
    <location>
        <begin position="633"/>
        <end position="766"/>
    </location>
</feature>
<keyword evidence="5" id="KW-0808">Transferase</keyword>
<dbReference type="AlphaFoldDB" id="A0A150GFG1"/>
<feature type="region of interest" description="Disordered" evidence="12">
    <location>
        <begin position="163"/>
        <end position="205"/>
    </location>
</feature>
<dbReference type="CDD" id="cd22582">
    <property type="entry name" value="BRcat_RBR_unk"/>
    <property type="match status" value="1"/>
</dbReference>
<evidence type="ECO:0000259" key="13">
    <source>
        <dbReference type="PROSITE" id="PS50103"/>
    </source>
</evidence>
<dbReference type="Gene3D" id="3.30.40.10">
    <property type="entry name" value="Zinc/RING finger domain, C3HC4 (zinc finger)"/>
    <property type="match status" value="1"/>
</dbReference>
<feature type="compositionally biased region" description="Acidic residues" evidence="12">
    <location>
        <begin position="1035"/>
        <end position="1045"/>
    </location>
</feature>
<protein>
    <recommendedName>
        <fullName evidence="4">RBR-type E3 ubiquitin transferase</fullName>
        <ecNumber evidence="4">2.3.2.31</ecNumber>
    </recommendedName>
</protein>
<feature type="compositionally biased region" description="Basic and acidic residues" evidence="12">
    <location>
        <begin position="964"/>
        <end position="975"/>
    </location>
</feature>
<evidence type="ECO:0000256" key="2">
    <source>
        <dbReference type="ARBA" id="ARBA00003976"/>
    </source>
</evidence>
<feature type="domain" description="C3H1-type" evidence="13">
    <location>
        <begin position="1127"/>
        <end position="1152"/>
    </location>
</feature>
<evidence type="ECO:0000256" key="5">
    <source>
        <dbReference type="ARBA" id="ARBA00022679"/>
    </source>
</evidence>
<evidence type="ECO:0000256" key="6">
    <source>
        <dbReference type="ARBA" id="ARBA00022723"/>
    </source>
</evidence>
<feature type="domain" description="RING-type" evidence="14">
    <location>
        <begin position="368"/>
        <end position="626"/>
    </location>
</feature>
<evidence type="ECO:0000256" key="1">
    <source>
        <dbReference type="ARBA" id="ARBA00001798"/>
    </source>
</evidence>
<evidence type="ECO:0000256" key="7">
    <source>
        <dbReference type="ARBA" id="ARBA00022737"/>
    </source>
</evidence>
<dbReference type="SMART" id="SM00647">
    <property type="entry name" value="IBR"/>
    <property type="match status" value="2"/>
</dbReference>
<dbReference type="GO" id="GO:0061630">
    <property type="term" value="F:ubiquitin protein ligase activity"/>
    <property type="evidence" value="ECO:0007669"/>
    <property type="project" value="UniProtKB-EC"/>
</dbReference>
<keyword evidence="6 11" id="KW-0479">Metal-binding</keyword>
<keyword evidence="7" id="KW-0677">Repeat</keyword>
<accession>A0A150GFG1</accession>
<evidence type="ECO:0000256" key="12">
    <source>
        <dbReference type="SAM" id="MobiDB-lite"/>
    </source>
</evidence>
<sequence>MVDVFARESELLALRLQEEELQSQRDALLAQRLAQAYATFTGEDDDDDFVELVMERKAMPEDDGDDFVELVDAQLAGVRNYQNSGAAAAISPLRNVGQARTAQERDGDAGSEQPRKLPRLEGPPDAADASIAVLGSAAAAEAAATLPQAAIGSAAVTAAPSSPSITSAAAQPPSTLEPAHAGPAAAQAAVPAAVAPPPSDTAVGANPSTAVEVVELSESTASDSVQAVDVPSTADHVPGAAPAAPIGGPGAAPEAAPAAVAASTPPAAGAPAAAAAPASTAAGAAAGAAPPMPGGAQRSVASATAATQALTALSGPAAAVVTKAAINVASGASAGGATDAALPRAGAVASSACAGNPAAAAPAPEEGHTIECMCCFDSVPADQVTCAGSDAPSSSTAAAGCGHYFCAGCMTQYVLSAVKDRKFPVPCPMGGSAAAAGGGGAGAAGTGIGAGAGGGGGGGCRMLLSRDAVVAALEKHSKDLQAFGLLEAEQAIPSQLRIFCPHKDCSMPLQRPDQDDMPAAGPIACPACNRAFCLRCLIPGWHHGYTCADFQKLPAHLRSAEDAAMLQYSARQQWKQCPHCKQMVERSEGCNHMKCRCGREFCYACGAQYHNRRAVARPSCRCPLFDVPLLDGDGAAPGGVGGPGWDDDDVDDDDDDEDDDDDSQGDPAGNPNPNPNQLADTDDDIDYDSDLHVSDDDDSDDEDDDDDDDDDDSGSGRGGGDNRNVDVEDLPLNLRRGRLLRRGTGGAPAGRPPPHERGRPGGLGWGWGLGLGLGRGPYDVYRADSGRVHRYRGRDWRRDRSRSRSPVDRSQGEHGLGVGVDYRYRWRRQGGYLDRRRGRFSSDGKGTNSEDDLPLQVRRERLRRHNAAGPDSGRERRREPLSSDSGGTDSDDTDSDGDLPLQVRRERLRRHNAGGRDSGRERRREPLSSDSGGTDSDDTDSDGDLPLQVRRERLRRHNAAAQARQERSSRARGCDVDLELADDVFGEDLWDACQPVELSVGEDELNAGAAAGDSDEEGSWGDGHPNSAGSLDGITEGEEFTDEGENQSNSEGGSESGDDSGADEGEEDEDDGMEDEDDGAGGPGGAPAALPPAGYVPVAPLPWVGHPPPALAMQQRGPRRGGRAVYRCQCWYSASLHDCPWGEKCWFRHDEDDAT</sequence>
<keyword evidence="8 11" id="KW-0863">Zinc-finger</keyword>
<keyword evidence="16" id="KW-1185">Reference proteome</keyword>
<feature type="compositionally biased region" description="Low complexity" evidence="12">
    <location>
        <begin position="238"/>
        <end position="258"/>
    </location>
</feature>
<feature type="region of interest" description="Disordered" evidence="12">
    <location>
        <begin position="791"/>
        <end position="820"/>
    </location>
</feature>
<dbReference type="SUPFAM" id="SSF57850">
    <property type="entry name" value="RING/U-box"/>
    <property type="match status" value="3"/>
</dbReference>
<comment type="function">
    <text evidence="2">Might act as an E3 ubiquitin-protein ligase, or as part of E3 complex, which accepts ubiquitin from specific E2 ubiquitin-conjugating enzymes and then transfers it to substrates.</text>
</comment>
<evidence type="ECO:0000256" key="8">
    <source>
        <dbReference type="ARBA" id="ARBA00022771"/>
    </source>
</evidence>
<evidence type="ECO:0000256" key="11">
    <source>
        <dbReference type="PROSITE-ProRule" id="PRU00723"/>
    </source>
</evidence>
<evidence type="ECO:0000256" key="3">
    <source>
        <dbReference type="ARBA" id="ARBA00005884"/>
    </source>
</evidence>
<feature type="compositionally biased region" description="Acidic residues" evidence="12">
    <location>
        <begin position="645"/>
        <end position="664"/>
    </location>
</feature>
<evidence type="ECO:0000256" key="9">
    <source>
        <dbReference type="ARBA" id="ARBA00022786"/>
    </source>
</evidence>
<dbReference type="GO" id="GO:0008270">
    <property type="term" value="F:zinc ion binding"/>
    <property type="evidence" value="ECO:0007669"/>
    <property type="project" value="UniProtKB-KW"/>
</dbReference>
<dbReference type="InterPro" id="IPR017907">
    <property type="entry name" value="Znf_RING_CS"/>
</dbReference>
<dbReference type="Gene3D" id="1.20.120.1750">
    <property type="match status" value="1"/>
</dbReference>
<feature type="zinc finger region" description="C3H1-type" evidence="11">
    <location>
        <begin position="1127"/>
        <end position="1152"/>
    </location>
</feature>
<dbReference type="EC" id="2.3.2.31" evidence="4"/>
<dbReference type="InterPro" id="IPR044066">
    <property type="entry name" value="TRIAD_supradom"/>
</dbReference>
<dbReference type="InterPro" id="IPR002867">
    <property type="entry name" value="IBR_dom"/>
</dbReference>
<name>A0A150GFG1_GONPE</name>
<evidence type="ECO:0000256" key="4">
    <source>
        <dbReference type="ARBA" id="ARBA00012251"/>
    </source>
</evidence>
<dbReference type="EMBL" id="LSYV01000027">
    <property type="protein sequence ID" value="KXZ48564.1"/>
    <property type="molecule type" value="Genomic_DNA"/>
</dbReference>
<comment type="caution">
    <text evidence="15">The sequence shown here is derived from an EMBL/GenBank/DDBJ whole genome shotgun (WGS) entry which is preliminary data.</text>
</comment>
<feature type="region of interest" description="Disordered" evidence="12">
    <location>
        <begin position="95"/>
        <end position="124"/>
    </location>
</feature>
<dbReference type="InterPro" id="IPR001841">
    <property type="entry name" value="Znf_RING"/>
</dbReference>
<feature type="compositionally biased region" description="Basic and acidic residues" evidence="12">
    <location>
        <begin position="917"/>
        <end position="927"/>
    </location>
</feature>
<feature type="compositionally biased region" description="Acidic residues" evidence="12">
    <location>
        <begin position="1056"/>
        <end position="1079"/>
    </location>
</feature>
<dbReference type="InterPro" id="IPR031127">
    <property type="entry name" value="E3_UB_ligase_RBR"/>
</dbReference>
<dbReference type="OrthoDB" id="541961at2759"/>
<dbReference type="InterPro" id="IPR013083">
    <property type="entry name" value="Znf_RING/FYVE/PHD"/>
</dbReference>
<keyword evidence="10 11" id="KW-0862">Zinc</keyword>
<feature type="compositionally biased region" description="Basic and acidic residues" evidence="12">
    <location>
        <begin position="872"/>
        <end position="881"/>
    </location>
</feature>
<feature type="region of interest" description="Disordered" evidence="12">
    <location>
        <begin position="1001"/>
        <end position="1099"/>
    </location>
</feature>
<dbReference type="PROSITE" id="PS00518">
    <property type="entry name" value="ZF_RING_1"/>
    <property type="match status" value="1"/>
</dbReference>
<dbReference type="SMART" id="SM00184">
    <property type="entry name" value="RING"/>
    <property type="match status" value="2"/>
</dbReference>
<dbReference type="PANTHER" id="PTHR11685">
    <property type="entry name" value="RBR FAMILY RING FINGER AND IBR DOMAIN-CONTAINING"/>
    <property type="match status" value="1"/>
</dbReference>
<evidence type="ECO:0000313" key="16">
    <source>
        <dbReference type="Proteomes" id="UP000075714"/>
    </source>
</evidence>
<organism evidence="15 16">
    <name type="scientific">Gonium pectorale</name>
    <name type="common">Green alga</name>
    <dbReference type="NCBI Taxonomy" id="33097"/>
    <lineage>
        <taxon>Eukaryota</taxon>
        <taxon>Viridiplantae</taxon>
        <taxon>Chlorophyta</taxon>
        <taxon>core chlorophytes</taxon>
        <taxon>Chlorophyceae</taxon>
        <taxon>CS clade</taxon>
        <taxon>Chlamydomonadales</taxon>
        <taxon>Volvocaceae</taxon>
        <taxon>Gonium</taxon>
    </lineage>
</organism>
<feature type="region of interest" description="Disordered" evidence="12">
    <location>
        <begin position="232"/>
        <end position="258"/>
    </location>
</feature>
<feature type="compositionally biased region" description="Low complexity" evidence="12">
    <location>
        <begin position="163"/>
        <end position="193"/>
    </location>
</feature>
<feature type="compositionally biased region" description="Gly residues" evidence="12">
    <location>
        <begin position="635"/>
        <end position="644"/>
    </location>
</feature>
<dbReference type="CDD" id="cd22584">
    <property type="entry name" value="Rcat_RBR_unk"/>
    <property type="match status" value="1"/>
</dbReference>
<keyword evidence="9" id="KW-0833">Ubl conjugation pathway</keyword>
<proteinExistence type="inferred from homology"/>
<dbReference type="PROSITE" id="PS50103">
    <property type="entry name" value="ZF_C3H1"/>
    <property type="match status" value="1"/>
</dbReference>
<evidence type="ECO:0000313" key="15">
    <source>
        <dbReference type="EMBL" id="KXZ48564.1"/>
    </source>
</evidence>
<feature type="compositionally biased region" description="Basic and acidic residues" evidence="12">
    <location>
        <begin position="102"/>
        <end position="119"/>
    </location>
</feature>
<dbReference type="PROSITE" id="PS51873">
    <property type="entry name" value="TRIAD"/>
    <property type="match status" value="1"/>
</dbReference>
<evidence type="ECO:0000259" key="14">
    <source>
        <dbReference type="PROSITE" id="PS51873"/>
    </source>
</evidence>
<feature type="region of interest" description="Disordered" evidence="12">
    <location>
        <begin position="835"/>
        <end position="975"/>
    </location>
</feature>
<evidence type="ECO:0000256" key="10">
    <source>
        <dbReference type="ARBA" id="ARBA00022833"/>
    </source>
</evidence>